<dbReference type="RefSeq" id="WP_092335314.1">
    <property type="nucleotide sequence ID" value="NZ_FNCP01000029.1"/>
</dbReference>
<evidence type="ECO:0000313" key="3">
    <source>
        <dbReference type="EMBL" id="SDI21070.1"/>
    </source>
</evidence>
<dbReference type="InterPro" id="IPR022123">
    <property type="entry name" value="DUF3658"/>
</dbReference>
<accession>A0A1G8IRF7</accession>
<evidence type="ECO:0000313" key="4">
    <source>
        <dbReference type="Proteomes" id="UP000198656"/>
    </source>
</evidence>
<protein>
    <recommendedName>
        <fullName evidence="5">DUF1835 domain-containing protein</fullName>
    </recommendedName>
</protein>
<reference evidence="4" key="1">
    <citation type="submission" date="2016-10" db="EMBL/GenBank/DDBJ databases">
        <authorList>
            <person name="Varghese N."/>
            <person name="Submissions S."/>
        </authorList>
    </citation>
    <scope>NUCLEOTIDE SEQUENCE [LARGE SCALE GENOMIC DNA]</scope>
    <source>
        <strain evidence="4">DSM 8344</strain>
    </source>
</reference>
<name>A0A1G8IRF7_9FIRM</name>
<dbReference type="EMBL" id="FNCP01000029">
    <property type="protein sequence ID" value="SDI21070.1"/>
    <property type="molecule type" value="Genomic_DNA"/>
</dbReference>
<organism evidence="3 4">
    <name type="scientific">Desulfosporosinus hippei DSM 8344</name>
    <dbReference type="NCBI Taxonomy" id="1121419"/>
    <lineage>
        <taxon>Bacteria</taxon>
        <taxon>Bacillati</taxon>
        <taxon>Bacillota</taxon>
        <taxon>Clostridia</taxon>
        <taxon>Eubacteriales</taxon>
        <taxon>Desulfitobacteriaceae</taxon>
        <taxon>Desulfosporosinus</taxon>
    </lineage>
</organism>
<sequence>MLEVVFSDSAKGAMKMAKHYNQENVHSNAMGYIGKSPSKKELENPKYFEGKAIGRDVVYIGFNLDIGDIASEIDSEERKNEFIRVFGSVKIGNKQIARFFSSQREDFEKLIITAKNGETIRVWKSNTPFSACAFAFICDALRNIECKMSIISLPDYWEVSDDTIQSCTDWAEVSPEQFYSFLPLAREMTNIEKQWQSSLWNDLKAENTPLRALVNGRLISVPEDFYDHIIIKNVPDRNFVMGHLIGTILGKYQLGVGDGWYALRIEMMIANNQLEIVADNDASHPYGKILRKVEKSTPI</sequence>
<keyword evidence="4" id="KW-1185">Reference proteome</keyword>
<feature type="domain" description="DUF3658" evidence="2">
    <location>
        <begin position="182"/>
        <end position="282"/>
    </location>
</feature>
<dbReference type="Pfam" id="PF08874">
    <property type="entry name" value="DUF1835"/>
    <property type="match status" value="1"/>
</dbReference>
<dbReference type="Pfam" id="PF12395">
    <property type="entry name" value="DUF3658"/>
    <property type="match status" value="1"/>
</dbReference>
<evidence type="ECO:0000259" key="2">
    <source>
        <dbReference type="Pfam" id="PF12395"/>
    </source>
</evidence>
<dbReference type="STRING" id="1121419.SAMN05443529_12953"/>
<dbReference type="InterPro" id="IPR014973">
    <property type="entry name" value="DUF1835"/>
</dbReference>
<dbReference type="AlphaFoldDB" id="A0A1G8IRF7"/>
<dbReference type="OrthoDB" id="1654031at2"/>
<evidence type="ECO:0008006" key="5">
    <source>
        <dbReference type="Google" id="ProtNLM"/>
    </source>
</evidence>
<gene>
    <name evidence="3" type="ORF">SAMN05443529_12953</name>
</gene>
<proteinExistence type="predicted"/>
<dbReference type="Proteomes" id="UP000198656">
    <property type="component" value="Unassembled WGS sequence"/>
</dbReference>
<feature type="domain" description="DUF1835" evidence="1">
    <location>
        <begin position="54"/>
        <end position="151"/>
    </location>
</feature>
<evidence type="ECO:0000259" key="1">
    <source>
        <dbReference type="Pfam" id="PF08874"/>
    </source>
</evidence>